<keyword evidence="3" id="KW-1185">Reference proteome</keyword>
<organism evidence="2 3">
    <name type="scientific">Microbacterium mitrae</name>
    <dbReference type="NCBI Taxonomy" id="664640"/>
    <lineage>
        <taxon>Bacteria</taxon>
        <taxon>Bacillati</taxon>
        <taxon>Actinomycetota</taxon>
        <taxon>Actinomycetes</taxon>
        <taxon>Micrococcales</taxon>
        <taxon>Microbacteriaceae</taxon>
        <taxon>Microbacterium</taxon>
    </lineage>
</organism>
<feature type="transmembrane region" description="Helical" evidence="1">
    <location>
        <begin position="102"/>
        <end position="126"/>
    </location>
</feature>
<evidence type="ECO:0000313" key="3">
    <source>
        <dbReference type="Proteomes" id="UP000321196"/>
    </source>
</evidence>
<evidence type="ECO:0000313" key="2">
    <source>
        <dbReference type="EMBL" id="TXK04480.1"/>
    </source>
</evidence>
<accession>A0A5C8HPI4</accession>
<feature type="transmembrane region" description="Helical" evidence="1">
    <location>
        <begin position="138"/>
        <end position="159"/>
    </location>
</feature>
<feature type="transmembrane region" description="Helical" evidence="1">
    <location>
        <begin position="73"/>
        <end position="96"/>
    </location>
</feature>
<proteinExistence type="predicted"/>
<dbReference type="AlphaFoldDB" id="A0A5C8HPI4"/>
<feature type="transmembrane region" description="Helical" evidence="1">
    <location>
        <begin position="12"/>
        <end position="29"/>
    </location>
</feature>
<sequence length="221" mass="23758">MEPRILTISRDRWVWGGTALACAAMLSAADSQLRLFTGFAWFPVIVDVLVIAAIILFVRDAGEPRAMLADRQAAWAGAALIAIGVIGQTVWAQFIVLPPPAWFTAATFLFEAATLIGLAALAWAVSRSRRIGRAYRNVIVAAVTAIIVSRVVELIVMSTPILSPEFVNPTFWLITASAWTITVFGMLAIALAAVLAVHNEPTVDSPPIREPKESHVISGIS</sequence>
<dbReference type="Proteomes" id="UP000321196">
    <property type="component" value="Unassembled WGS sequence"/>
</dbReference>
<name>A0A5C8HPI4_9MICO</name>
<keyword evidence="1" id="KW-0472">Membrane</keyword>
<protein>
    <submittedName>
        <fullName evidence="2">Uncharacterized protein</fullName>
    </submittedName>
</protein>
<reference evidence="2 3" key="1">
    <citation type="submission" date="2019-08" db="EMBL/GenBank/DDBJ databases">
        <authorList>
            <person name="Dong K."/>
        </authorList>
    </citation>
    <scope>NUCLEOTIDE SEQUENCE [LARGE SCALE GENOMIC DNA]</scope>
    <source>
        <strain evidence="2 3">M4-8</strain>
    </source>
</reference>
<comment type="caution">
    <text evidence="2">The sequence shown here is derived from an EMBL/GenBank/DDBJ whole genome shotgun (WGS) entry which is preliminary data.</text>
</comment>
<feature type="transmembrane region" description="Helical" evidence="1">
    <location>
        <begin position="41"/>
        <end position="61"/>
    </location>
</feature>
<dbReference type="EMBL" id="VRSW01000002">
    <property type="protein sequence ID" value="TXK04480.1"/>
    <property type="molecule type" value="Genomic_DNA"/>
</dbReference>
<keyword evidence="1" id="KW-0812">Transmembrane</keyword>
<keyword evidence="1" id="KW-1133">Transmembrane helix</keyword>
<evidence type="ECO:0000256" key="1">
    <source>
        <dbReference type="SAM" id="Phobius"/>
    </source>
</evidence>
<feature type="transmembrane region" description="Helical" evidence="1">
    <location>
        <begin position="171"/>
        <end position="197"/>
    </location>
</feature>
<gene>
    <name evidence="2" type="ORF">FVP60_07235</name>
</gene>
<dbReference type="RefSeq" id="WP_147825615.1">
    <property type="nucleotide sequence ID" value="NZ_BAAARG010000002.1"/>
</dbReference>